<organism evidence="2 3">
    <name type="scientific">Armillaria ostoyae</name>
    <name type="common">Armillaria root rot fungus</name>
    <dbReference type="NCBI Taxonomy" id="47428"/>
    <lineage>
        <taxon>Eukaryota</taxon>
        <taxon>Fungi</taxon>
        <taxon>Dikarya</taxon>
        <taxon>Basidiomycota</taxon>
        <taxon>Agaricomycotina</taxon>
        <taxon>Agaricomycetes</taxon>
        <taxon>Agaricomycetidae</taxon>
        <taxon>Agaricales</taxon>
        <taxon>Marasmiineae</taxon>
        <taxon>Physalacriaceae</taxon>
        <taxon>Armillaria</taxon>
    </lineage>
</organism>
<dbReference type="OrthoDB" id="2317741at2759"/>
<feature type="signal peptide" evidence="1">
    <location>
        <begin position="1"/>
        <end position="19"/>
    </location>
</feature>
<name>A0A284S4W2_ARMOS</name>
<evidence type="ECO:0000313" key="3">
    <source>
        <dbReference type="Proteomes" id="UP000219338"/>
    </source>
</evidence>
<dbReference type="Proteomes" id="UP000219338">
    <property type="component" value="Unassembled WGS sequence"/>
</dbReference>
<gene>
    <name evidence="2" type="ORF">ARMOST_19545</name>
</gene>
<evidence type="ECO:0000313" key="2">
    <source>
        <dbReference type="EMBL" id="SJL16030.1"/>
    </source>
</evidence>
<dbReference type="AlphaFoldDB" id="A0A284S4W2"/>
<keyword evidence="3" id="KW-1185">Reference proteome</keyword>
<dbReference type="EMBL" id="FUEG01000032">
    <property type="protein sequence ID" value="SJL16030.1"/>
    <property type="molecule type" value="Genomic_DNA"/>
</dbReference>
<dbReference type="OMA" id="TINQHHN"/>
<evidence type="ECO:0000256" key="1">
    <source>
        <dbReference type="SAM" id="SignalP"/>
    </source>
</evidence>
<protein>
    <submittedName>
        <fullName evidence="2">Uncharacterized protein</fullName>
    </submittedName>
</protein>
<proteinExistence type="predicted"/>
<accession>A0A284S4W2</accession>
<feature type="chain" id="PRO_5011972937" evidence="1">
    <location>
        <begin position="20"/>
        <end position="145"/>
    </location>
</feature>
<keyword evidence="1" id="KW-0732">Signal</keyword>
<sequence>MNFTPLLFAFLSVFATVLAIPVNLDKRDVFVPPILYPHSGTVWTINQHHNVTWSGFLSLTILPTSLIVHRDTSNVPVNITNSRGIIMLRKDNIATPLILAEGFDILLGRFEITVPWVVQGDDYSLVLFGDSGNWSENFTITGADI</sequence>
<reference evidence="3" key="1">
    <citation type="journal article" date="2017" name="Nat. Ecol. Evol.">
        <title>Genome expansion and lineage-specific genetic innovations in the forest pathogenic fungi Armillaria.</title>
        <authorList>
            <person name="Sipos G."/>
            <person name="Prasanna A.N."/>
            <person name="Walter M.C."/>
            <person name="O'Connor E."/>
            <person name="Balint B."/>
            <person name="Krizsan K."/>
            <person name="Kiss B."/>
            <person name="Hess J."/>
            <person name="Varga T."/>
            <person name="Slot J."/>
            <person name="Riley R."/>
            <person name="Boka B."/>
            <person name="Rigling D."/>
            <person name="Barry K."/>
            <person name="Lee J."/>
            <person name="Mihaltcheva S."/>
            <person name="LaButti K."/>
            <person name="Lipzen A."/>
            <person name="Waldron R."/>
            <person name="Moloney N.M."/>
            <person name="Sperisen C."/>
            <person name="Kredics L."/>
            <person name="Vagvoelgyi C."/>
            <person name="Patrignani A."/>
            <person name="Fitzpatrick D."/>
            <person name="Nagy I."/>
            <person name="Doyle S."/>
            <person name="Anderson J.B."/>
            <person name="Grigoriev I.V."/>
            <person name="Gueldener U."/>
            <person name="Muensterkoetter M."/>
            <person name="Nagy L.G."/>
        </authorList>
    </citation>
    <scope>NUCLEOTIDE SEQUENCE [LARGE SCALE GENOMIC DNA]</scope>
    <source>
        <strain evidence="3">C18/9</strain>
    </source>
</reference>